<dbReference type="RefSeq" id="WP_336473521.1">
    <property type="nucleotide sequence ID" value="NZ_JBAWSX010000011.1"/>
</dbReference>
<evidence type="ECO:0008006" key="3">
    <source>
        <dbReference type="Google" id="ProtNLM"/>
    </source>
</evidence>
<comment type="caution">
    <text evidence="1">The sequence shown here is derived from an EMBL/GenBank/DDBJ whole genome shotgun (WGS) entry which is preliminary data.</text>
</comment>
<keyword evidence="2" id="KW-1185">Reference proteome</keyword>
<reference evidence="1 2" key="1">
    <citation type="submission" date="2024-01" db="EMBL/GenBank/DDBJ databases">
        <title>Seven novel Bacillus-like species.</title>
        <authorList>
            <person name="Liu G."/>
        </authorList>
    </citation>
    <scope>NUCLEOTIDE SEQUENCE [LARGE SCALE GENOMIC DNA]</scope>
    <source>
        <strain evidence="1 2">FJAT-51639</strain>
    </source>
</reference>
<sequence length="178" mass="20726">MVRYCGELENRNKFTLSIQPALWSGSIDKDLTYKQYIPRIEVTLTVCDVKQHSSFSNTVYYGIQDIIALQIEVDNQGEEAVSHICVSHMIRDQLSYVPNTLTSDNGQNEFLFQLVRWRIDNLLPKEKARLVWQVKADRNSISPSLPLRATYTFQHNHQVYGPLQTKEALLIKRNYETY</sequence>
<evidence type="ECO:0000313" key="1">
    <source>
        <dbReference type="EMBL" id="MEI4803125.1"/>
    </source>
</evidence>
<dbReference type="EMBL" id="JBAWSX010000011">
    <property type="protein sequence ID" value="MEI4803125.1"/>
    <property type="molecule type" value="Genomic_DNA"/>
</dbReference>
<proteinExistence type="predicted"/>
<name>A0ABU8FKA1_9BACI</name>
<protein>
    <recommendedName>
        <fullName evidence="3">DUF11 domain-containing protein</fullName>
    </recommendedName>
</protein>
<organism evidence="1 2">
    <name type="scientific">Bacillus bruguierae</name>
    <dbReference type="NCBI Taxonomy" id="3127667"/>
    <lineage>
        <taxon>Bacteria</taxon>
        <taxon>Bacillati</taxon>
        <taxon>Bacillota</taxon>
        <taxon>Bacilli</taxon>
        <taxon>Bacillales</taxon>
        <taxon>Bacillaceae</taxon>
        <taxon>Bacillus</taxon>
    </lineage>
</organism>
<evidence type="ECO:0000313" key="2">
    <source>
        <dbReference type="Proteomes" id="UP001372526"/>
    </source>
</evidence>
<gene>
    <name evidence="1" type="ORF">WAZ07_17760</name>
</gene>
<accession>A0ABU8FKA1</accession>
<dbReference type="Proteomes" id="UP001372526">
    <property type="component" value="Unassembled WGS sequence"/>
</dbReference>